<sequence length="415" mass="45779">MDKPRLLSKSSTSLPACDPTLPYRMADVASIVTQADIWRTINEYTVERGFNPLPEDRANLPPMDMVAFSKSILKVGVAWPLHPSSLRSSYYLHKKVPSDASVASVLSNAVKHWKENFFFVLKQGVLEVFRMPRDVAAEEVVMDSAREVLEGWQWSCATGKSLGGCPSSEKMVMPAVHQSEPACPKILPKGLLAKTKTFLKKNIGGKPSTSSSLGRHFDVEERVSSGPWSSMPFGPPPDIGLPLSTLSDIGGERLMEEEPRVIFPHHQGSPLIHEQQGHDASFCAMELFLGADMCLSLYGGGLTVPVLIFKGGLGWHTGGSPTRLVRATLPLLCWRKEAQEQTVADLAAYGDYKELREELKAASQRSAEHDGAMVDQALYNVWRINPNTDFSSFGPEAVQQVAEWRAYFDQSRGSY</sequence>
<dbReference type="AlphaFoldDB" id="A0A803Q708"/>
<reference evidence="1" key="2">
    <citation type="submission" date="2021-03" db="UniProtKB">
        <authorList>
            <consortium name="EnsemblPlants"/>
        </authorList>
    </citation>
    <scope>IDENTIFICATION</scope>
</reference>
<evidence type="ECO:0000313" key="2">
    <source>
        <dbReference type="Proteomes" id="UP000596661"/>
    </source>
</evidence>
<dbReference type="EMBL" id="UZAU01000650">
    <property type="status" value="NOT_ANNOTATED_CDS"/>
    <property type="molecule type" value="Genomic_DNA"/>
</dbReference>
<reference evidence="1" key="1">
    <citation type="submission" date="2018-11" db="EMBL/GenBank/DDBJ databases">
        <authorList>
            <person name="Grassa J C."/>
        </authorList>
    </citation>
    <scope>NUCLEOTIDE SEQUENCE [LARGE SCALE GENOMIC DNA]</scope>
</reference>
<dbReference type="EnsemblPlants" id="evm.model.07.918">
    <property type="protein sequence ID" value="cds.evm.model.07.918"/>
    <property type="gene ID" value="evm.TU.07.918"/>
</dbReference>
<dbReference type="Gramene" id="evm.model.07.918">
    <property type="protein sequence ID" value="cds.evm.model.07.918"/>
    <property type="gene ID" value="evm.TU.07.918"/>
</dbReference>
<dbReference type="Proteomes" id="UP000596661">
    <property type="component" value="Chromosome 7"/>
</dbReference>
<keyword evidence="2" id="KW-1185">Reference proteome</keyword>
<accession>A0A803Q708</accession>
<name>A0A803Q708_CANSA</name>
<organism evidence="1 2">
    <name type="scientific">Cannabis sativa</name>
    <name type="common">Hemp</name>
    <name type="synonym">Marijuana</name>
    <dbReference type="NCBI Taxonomy" id="3483"/>
    <lineage>
        <taxon>Eukaryota</taxon>
        <taxon>Viridiplantae</taxon>
        <taxon>Streptophyta</taxon>
        <taxon>Embryophyta</taxon>
        <taxon>Tracheophyta</taxon>
        <taxon>Spermatophyta</taxon>
        <taxon>Magnoliopsida</taxon>
        <taxon>eudicotyledons</taxon>
        <taxon>Gunneridae</taxon>
        <taxon>Pentapetalae</taxon>
        <taxon>rosids</taxon>
        <taxon>fabids</taxon>
        <taxon>Rosales</taxon>
        <taxon>Cannabaceae</taxon>
        <taxon>Cannabis</taxon>
    </lineage>
</organism>
<protein>
    <submittedName>
        <fullName evidence="1">Uncharacterized protein</fullName>
    </submittedName>
</protein>
<proteinExistence type="predicted"/>
<evidence type="ECO:0000313" key="1">
    <source>
        <dbReference type="EnsemblPlants" id="cds.evm.model.07.918"/>
    </source>
</evidence>